<protein>
    <submittedName>
        <fullName evidence="2">Uncharacterized protein</fullName>
    </submittedName>
</protein>
<dbReference type="Proteomes" id="UP000299102">
    <property type="component" value="Unassembled WGS sequence"/>
</dbReference>
<reference evidence="2 3" key="1">
    <citation type="journal article" date="2019" name="Commun. Biol.">
        <title>The bagworm genome reveals a unique fibroin gene that provides high tensile strength.</title>
        <authorList>
            <person name="Kono N."/>
            <person name="Nakamura H."/>
            <person name="Ohtoshi R."/>
            <person name="Tomita M."/>
            <person name="Numata K."/>
            <person name="Arakawa K."/>
        </authorList>
    </citation>
    <scope>NUCLEOTIDE SEQUENCE [LARGE SCALE GENOMIC DNA]</scope>
</reference>
<organism evidence="2 3">
    <name type="scientific">Eumeta variegata</name>
    <name type="common">Bagworm moth</name>
    <name type="synonym">Eumeta japonica</name>
    <dbReference type="NCBI Taxonomy" id="151549"/>
    <lineage>
        <taxon>Eukaryota</taxon>
        <taxon>Metazoa</taxon>
        <taxon>Ecdysozoa</taxon>
        <taxon>Arthropoda</taxon>
        <taxon>Hexapoda</taxon>
        <taxon>Insecta</taxon>
        <taxon>Pterygota</taxon>
        <taxon>Neoptera</taxon>
        <taxon>Endopterygota</taxon>
        <taxon>Lepidoptera</taxon>
        <taxon>Glossata</taxon>
        <taxon>Ditrysia</taxon>
        <taxon>Tineoidea</taxon>
        <taxon>Psychidae</taxon>
        <taxon>Oiketicinae</taxon>
        <taxon>Eumeta</taxon>
    </lineage>
</organism>
<dbReference type="EMBL" id="BGZK01001928">
    <property type="protein sequence ID" value="GBP88389.1"/>
    <property type="molecule type" value="Genomic_DNA"/>
</dbReference>
<evidence type="ECO:0000313" key="2">
    <source>
        <dbReference type="EMBL" id="GBP88389.1"/>
    </source>
</evidence>
<proteinExistence type="predicted"/>
<comment type="caution">
    <text evidence="2">The sequence shown here is derived from an EMBL/GenBank/DDBJ whole genome shotgun (WGS) entry which is preliminary data.</text>
</comment>
<keyword evidence="3" id="KW-1185">Reference proteome</keyword>
<name>A0A4C1ZNC0_EUMVA</name>
<evidence type="ECO:0000256" key="1">
    <source>
        <dbReference type="SAM" id="MobiDB-lite"/>
    </source>
</evidence>
<accession>A0A4C1ZNC0</accession>
<gene>
    <name evidence="2" type="ORF">EVAR_66861_1</name>
</gene>
<dbReference type="AlphaFoldDB" id="A0A4C1ZNC0"/>
<evidence type="ECO:0000313" key="3">
    <source>
        <dbReference type="Proteomes" id="UP000299102"/>
    </source>
</evidence>
<sequence length="85" mass="9579">MSCSRRLHFDQAVRRAATKNELVRSAAVRNRSRRAVEITCREPCVFLGDVFAEAQSVRATDNYFTKSPTGRARPPGAVSERRVLK</sequence>
<feature type="region of interest" description="Disordered" evidence="1">
    <location>
        <begin position="62"/>
        <end position="85"/>
    </location>
</feature>